<proteinExistence type="predicted"/>
<evidence type="ECO:0000256" key="2">
    <source>
        <dbReference type="ARBA" id="ARBA00022630"/>
    </source>
</evidence>
<dbReference type="GO" id="GO:0017150">
    <property type="term" value="F:tRNA dihydrouridine synthase activity"/>
    <property type="evidence" value="ECO:0007669"/>
    <property type="project" value="InterPro"/>
</dbReference>
<keyword evidence="4" id="KW-0819">tRNA processing</keyword>
<dbReference type="GO" id="GO:0050660">
    <property type="term" value="F:flavin adenine dinucleotide binding"/>
    <property type="evidence" value="ECO:0007669"/>
    <property type="project" value="InterPro"/>
</dbReference>
<dbReference type="InterPro" id="IPR018517">
    <property type="entry name" value="tRNA_hU_synthase_CS"/>
</dbReference>
<dbReference type="AlphaFoldDB" id="A0AAN7Q8A5"/>
<gene>
    <name evidence="7" type="ORF">RN001_002028</name>
</gene>
<dbReference type="PROSITE" id="PS01136">
    <property type="entry name" value="UPF0034"/>
    <property type="match status" value="1"/>
</dbReference>
<keyword evidence="8" id="KW-1185">Reference proteome</keyword>
<evidence type="ECO:0000259" key="6">
    <source>
        <dbReference type="Pfam" id="PF01207"/>
    </source>
</evidence>
<comment type="cofactor">
    <cofactor evidence="1">
        <name>FMN</name>
        <dbReference type="ChEBI" id="CHEBI:58210"/>
    </cofactor>
</comment>
<dbReference type="InterPro" id="IPR013785">
    <property type="entry name" value="Aldolase_TIM"/>
</dbReference>
<dbReference type="Pfam" id="PF01207">
    <property type="entry name" value="Dus"/>
    <property type="match status" value="1"/>
</dbReference>
<feature type="domain" description="DUS-like FMN-binding" evidence="6">
    <location>
        <begin position="24"/>
        <end position="273"/>
    </location>
</feature>
<reference evidence="8" key="1">
    <citation type="submission" date="2023-01" db="EMBL/GenBank/DDBJ databases">
        <title>Key to firefly adult light organ development and bioluminescence: homeobox transcription factors regulate luciferase expression and transportation to peroxisome.</title>
        <authorList>
            <person name="Fu X."/>
        </authorList>
    </citation>
    <scope>NUCLEOTIDE SEQUENCE [LARGE SCALE GENOMIC DNA]</scope>
</reference>
<evidence type="ECO:0000313" key="7">
    <source>
        <dbReference type="EMBL" id="KAK4885757.1"/>
    </source>
</evidence>
<dbReference type="EMBL" id="JARPUR010000001">
    <property type="protein sequence ID" value="KAK4885757.1"/>
    <property type="molecule type" value="Genomic_DNA"/>
</dbReference>
<name>A0AAN7Q8A5_9COLE</name>
<sequence>MNYTEYISKDILQLFEEKKLVTVCAPMVRYSKLQFRTLVREFNCDLCYTSMILADSFCQSAKARNNEFTLNLSDSPLIVQFAANTVYDFVGAAHMVSPYCSGVDLNCGCPQTWAKHMGIGCSMLNQPELISDIVKQCRNRINKAFTVSVKLRILKDIRKTVDICKNLEKAGVSFLAVHARTPSQQTGCIDVEGLKLVVENVSCPVIGNGGIKNFRDCLKLQENTNCKGVMAANGLLTNPTLFTETNCTSIECVQNWLNICYNSTISDYEISKTLFKIPERPPNLTFQCFHHHLVFMLEKILSKTKRRIFNSLQNFHDVLLFLDENFNVKPEFYNYEVFNVRKNLDIDYTGRDEIYQKLKSEIYDKEELITSVQEYNYDDRDGIFFKTKVTRDDSLEFDLENIFI</sequence>
<organism evidence="7 8">
    <name type="scientific">Aquatica leii</name>
    <dbReference type="NCBI Taxonomy" id="1421715"/>
    <lineage>
        <taxon>Eukaryota</taxon>
        <taxon>Metazoa</taxon>
        <taxon>Ecdysozoa</taxon>
        <taxon>Arthropoda</taxon>
        <taxon>Hexapoda</taxon>
        <taxon>Insecta</taxon>
        <taxon>Pterygota</taxon>
        <taxon>Neoptera</taxon>
        <taxon>Endopterygota</taxon>
        <taxon>Coleoptera</taxon>
        <taxon>Polyphaga</taxon>
        <taxon>Elateriformia</taxon>
        <taxon>Elateroidea</taxon>
        <taxon>Lampyridae</taxon>
        <taxon>Luciolinae</taxon>
        <taxon>Aquatica</taxon>
    </lineage>
</organism>
<keyword evidence="5" id="KW-0560">Oxidoreductase</keyword>
<evidence type="ECO:0000256" key="4">
    <source>
        <dbReference type="ARBA" id="ARBA00022694"/>
    </source>
</evidence>
<evidence type="ECO:0000256" key="1">
    <source>
        <dbReference type="ARBA" id="ARBA00001917"/>
    </source>
</evidence>
<keyword evidence="3" id="KW-0288">FMN</keyword>
<evidence type="ECO:0000256" key="3">
    <source>
        <dbReference type="ARBA" id="ARBA00022643"/>
    </source>
</evidence>
<comment type="caution">
    <text evidence="7">The sequence shown here is derived from an EMBL/GenBank/DDBJ whole genome shotgun (WGS) entry which is preliminary data.</text>
</comment>
<dbReference type="SUPFAM" id="SSF51395">
    <property type="entry name" value="FMN-linked oxidoreductases"/>
    <property type="match status" value="1"/>
</dbReference>
<dbReference type="PANTHER" id="PTHR11082:SF31">
    <property type="entry name" value="TRNA-DIHYDROURIDINE(20A_20B) SYNTHASE [NAD(P)+]-LIKE"/>
    <property type="match status" value="1"/>
</dbReference>
<keyword evidence="2" id="KW-0285">Flavoprotein</keyword>
<dbReference type="InterPro" id="IPR035587">
    <property type="entry name" value="DUS-like_FMN-bd"/>
</dbReference>
<dbReference type="CDD" id="cd02801">
    <property type="entry name" value="DUS_like_FMN"/>
    <property type="match status" value="1"/>
</dbReference>
<evidence type="ECO:0000256" key="5">
    <source>
        <dbReference type="ARBA" id="ARBA00023002"/>
    </source>
</evidence>
<dbReference type="Gene3D" id="3.20.20.70">
    <property type="entry name" value="Aldolase class I"/>
    <property type="match status" value="1"/>
</dbReference>
<protein>
    <recommendedName>
        <fullName evidence="6">DUS-like FMN-binding domain-containing protein</fullName>
    </recommendedName>
</protein>
<evidence type="ECO:0000313" key="8">
    <source>
        <dbReference type="Proteomes" id="UP001353858"/>
    </source>
</evidence>
<accession>A0AAN7Q8A5</accession>
<dbReference type="Proteomes" id="UP001353858">
    <property type="component" value="Unassembled WGS sequence"/>
</dbReference>
<dbReference type="PANTHER" id="PTHR11082">
    <property type="entry name" value="TRNA-DIHYDROURIDINE SYNTHASE"/>
    <property type="match status" value="1"/>
</dbReference>